<accession>A0A5S3WS25</accession>
<name>A0A5S3WS25_9GAMM</name>
<dbReference type="Proteomes" id="UP000306719">
    <property type="component" value="Unassembled WGS sequence"/>
</dbReference>
<organism evidence="1 2">
    <name type="scientific">Pseudoalteromonas rubra</name>
    <dbReference type="NCBI Taxonomy" id="43658"/>
    <lineage>
        <taxon>Bacteria</taxon>
        <taxon>Pseudomonadati</taxon>
        <taxon>Pseudomonadota</taxon>
        <taxon>Gammaproteobacteria</taxon>
        <taxon>Alteromonadales</taxon>
        <taxon>Pseudoalteromonadaceae</taxon>
        <taxon>Pseudoalteromonas</taxon>
    </lineage>
</organism>
<evidence type="ECO:0000313" key="1">
    <source>
        <dbReference type="EMBL" id="TMP31202.1"/>
    </source>
</evidence>
<dbReference type="RefSeq" id="WP_138546740.1">
    <property type="nucleotide sequence ID" value="NZ_PNCJ01000055.1"/>
</dbReference>
<sequence length="302" mass="35206">MNLNVEGQTSTLVTLITELQPLLNDEALRIRKNAEVTESMKLDADSWCRSAMGDSLVKLRLFTEQNFNYIETMSILAVTRYIFEMSVWLLLFKMDSRYGLVYSSRLIDTQLRYWKDCKAQTEREVQLLKKFESEEKSIMEEELKKLNEITDSKIKEKEAFKLSSFVMKKIDDNAARHFSIYAEQAKSNGYSFQAHLVENKQLPVITSSITELENEKASFLSSIPEDIKLLIPKRWNWCDMAKKVDLGDEYEYIYSYTSKLLHATPSSITTNQKNLELSEINIFLKYVHVKIKDILSLAKHYP</sequence>
<dbReference type="EMBL" id="PNCJ01000055">
    <property type="protein sequence ID" value="TMP31202.1"/>
    <property type="molecule type" value="Genomic_DNA"/>
</dbReference>
<dbReference type="OrthoDB" id="8441375at2"/>
<reference evidence="1 2" key="1">
    <citation type="submission" date="2018-01" db="EMBL/GenBank/DDBJ databases">
        <authorList>
            <person name="Paulsen S."/>
            <person name="Gram L.K."/>
        </authorList>
    </citation>
    <scope>NUCLEOTIDE SEQUENCE [LARGE SCALE GENOMIC DNA]</scope>
    <source>
        <strain evidence="1 2">S2599</strain>
    </source>
</reference>
<protein>
    <submittedName>
        <fullName evidence="1">Uncharacterized protein</fullName>
    </submittedName>
</protein>
<gene>
    <name evidence="1" type="ORF">CWB98_22090</name>
</gene>
<reference evidence="2" key="2">
    <citation type="submission" date="2019-06" db="EMBL/GenBank/DDBJ databases">
        <title>Co-occurence of chitin degradation, pigmentation and bioactivity in marine Pseudoalteromonas.</title>
        <authorList>
            <person name="Sonnenschein E.C."/>
            <person name="Bech P.K."/>
        </authorList>
    </citation>
    <scope>NUCLEOTIDE SEQUENCE [LARGE SCALE GENOMIC DNA]</scope>
    <source>
        <strain evidence="2">S2599</strain>
    </source>
</reference>
<evidence type="ECO:0000313" key="2">
    <source>
        <dbReference type="Proteomes" id="UP000306719"/>
    </source>
</evidence>
<proteinExistence type="predicted"/>
<dbReference type="AlphaFoldDB" id="A0A5S3WS25"/>
<comment type="caution">
    <text evidence="1">The sequence shown here is derived from an EMBL/GenBank/DDBJ whole genome shotgun (WGS) entry which is preliminary data.</text>
</comment>